<dbReference type="Pfam" id="PF01593">
    <property type="entry name" value="Amino_oxidase"/>
    <property type="match status" value="1"/>
</dbReference>
<dbReference type="InterPro" id="IPR036188">
    <property type="entry name" value="FAD/NAD-bd_sf"/>
</dbReference>
<gene>
    <name evidence="7" type="ORF">WHR41_07031</name>
</gene>
<keyword evidence="8" id="KW-1185">Reference proteome</keyword>
<organism evidence="7 8">
    <name type="scientific">Cladosporium halotolerans</name>
    <dbReference type="NCBI Taxonomy" id="1052096"/>
    <lineage>
        <taxon>Eukaryota</taxon>
        <taxon>Fungi</taxon>
        <taxon>Dikarya</taxon>
        <taxon>Ascomycota</taxon>
        <taxon>Pezizomycotina</taxon>
        <taxon>Dothideomycetes</taxon>
        <taxon>Dothideomycetidae</taxon>
        <taxon>Cladosporiales</taxon>
        <taxon>Cladosporiaceae</taxon>
        <taxon>Cladosporium</taxon>
    </lineage>
</organism>
<dbReference type="GO" id="GO:0006598">
    <property type="term" value="P:polyamine catabolic process"/>
    <property type="evidence" value="ECO:0007669"/>
    <property type="project" value="TreeGrafter"/>
</dbReference>
<dbReference type="AlphaFoldDB" id="A0AB34KIG6"/>
<accession>A0AB34KIG6</accession>
<dbReference type="PANTHER" id="PTHR10742:SF313">
    <property type="entry name" value="AMINE OXIDASE"/>
    <property type="match status" value="1"/>
</dbReference>
<dbReference type="EC" id="1.4.3.-" evidence="4"/>
<dbReference type="Gene3D" id="3.90.660.10">
    <property type="match status" value="1"/>
</dbReference>
<dbReference type="SUPFAM" id="SSF54373">
    <property type="entry name" value="FAD-linked reductases, C-terminal domain"/>
    <property type="match status" value="1"/>
</dbReference>
<keyword evidence="4" id="KW-0285">Flavoprotein</keyword>
<keyword evidence="2 4" id="KW-0560">Oxidoreductase</keyword>
<dbReference type="EMBL" id="JAAQHG020000025">
    <property type="protein sequence ID" value="KAL1584563.1"/>
    <property type="molecule type" value="Genomic_DNA"/>
</dbReference>
<comment type="similarity">
    <text evidence="4">Belongs to the flavin monoamine oxidase family.</text>
</comment>
<keyword evidence="5" id="KW-0732">Signal</keyword>
<feature type="signal peptide" evidence="5">
    <location>
        <begin position="1"/>
        <end position="19"/>
    </location>
</feature>
<comment type="caution">
    <text evidence="7">The sequence shown here is derived from an EMBL/GenBank/DDBJ whole genome shotgun (WGS) entry which is preliminary data.</text>
</comment>
<comment type="cofactor">
    <cofactor evidence="1 4">
        <name>FAD</name>
        <dbReference type="ChEBI" id="CHEBI:57692"/>
    </cofactor>
</comment>
<dbReference type="PRINTS" id="PR00757">
    <property type="entry name" value="AMINEOXDASEF"/>
</dbReference>
<feature type="domain" description="Amine oxidase" evidence="6">
    <location>
        <begin position="41"/>
        <end position="496"/>
    </location>
</feature>
<dbReference type="InterPro" id="IPR002937">
    <property type="entry name" value="Amino_oxidase"/>
</dbReference>
<name>A0AB34KIG6_9PEZI</name>
<proteinExistence type="inferred from homology"/>
<evidence type="ECO:0000256" key="3">
    <source>
        <dbReference type="PIRSR" id="PIRSR601613-1"/>
    </source>
</evidence>
<evidence type="ECO:0000256" key="1">
    <source>
        <dbReference type="ARBA" id="ARBA00001974"/>
    </source>
</evidence>
<evidence type="ECO:0000259" key="6">
    <source>
        <dbReference type="Pfam" id="PF01593"/>
    </source>
</evidence>
<feature type="binding site" evidence="3">
    <location>
        <position position="272"/>
    </location>
    <ligand>
        <name>FAD</name>
        <dbReference type="ChEBI" id="CHEBI:57692"/>
    </ligand>
</feature>
<dbReference type="Gene3D" id="3.50.50.60">
    <property type="entry name" value="FAD/NAD(P)-binding domain"/>
    <property type="match status" value="1"/>
</dbReference>
<keyword evidence="4" id="KW-0274">FAD</keyword>
<feature type="binding site" evidence="3">
    <location>
        <position position="42"/>
    </location>
    <ligand>
        <name>FAD</name>
        <dbReference type="ChEBI" id="CHEBI:57692"/>
    </ligand>
</feature>
<dbReference type="InterPro" id="IPR050281">
    <property type="entry name" value="Flavin_monoamine_oxidase"/>
</dbReference>
<dbReference type="Proteomes" id="UP000803884">
    <property type="component" value="Unassembled WGS sequence"/>
</dbReference>
<dbReference type="GO" id="GO:0016491">
    <property type="term" value="F:oxidoreductase activity"/>
    <property type="evidence" value="ECO:0007669"/>
    <property type="project" value="UniProtKB-KW"/>
</dbReference>
<evidence type="ECO:0000256" key="2">
    <source>
        <dbReference type="ARBA" id="ARBA00023002"/>
    </source>
</evidence>
<feature type="binding site" evidence="3">
    <location>
        <begin position="63"/>
        <end position="64"/>
    </location>
    <ligand>
        <name>FAD</name>
        <dbReference type="ChEBI" id="CHEBI:57692"/>
    </ligand>
</feature>
<dbReference type="SUPFAM" id="SSF51905">
    <property type="entry name" value="FAD/NAD(P)-binding domain"/>
    <property type="match status" value="1"/>
</dbReference>
<evidence type="ECO:0000313" key="7">
    <source>
        <dbReference type="EMBL" id="KAL1584563.1"/>
    </source>
</evidence>
<reference evidence="7 8" key="1">
    <citation type="journal article" date="2020" name="Microbiol. Resour. Announc.">
        <title>Draft Genome Sequence of a Cladosporium Species Isolated from the Mesophotic Ascidian Didemnum maculosum.</title>
        <authorList>
            <person name="Gioti A."/>
            <person name="Siaperas R."/>
            <person name="Nikolaivits E."/>
            <person name="Le Goff G."/>
            <person name="Ouazzani J."/>
            <person name="Kotoulas G."/>
            <person name="Topakas E."/>
        </authorList>
    </citation>
    <scope>NUCLEOTIDE SEQUENCE [LARGE SCALE GENOMIC DNA]</scope>
    <source>
        <strain evidence="7 8">TM138-S3</strain>
    </source>
</reference>
<feature type="chain" id="PRO_5044268871" description="Amine oxidase" evidence="5">
    <location>
        <begin position="20"/>
        <end position="532"/>
    </location>
</feature>
<evidence type="ECO:0000256" key="5">
    <source>
        <dbReference type="SAM" id="SignalP"/>
    </source>
</evidence>
<dbReference type="PANTHER" id="PTHR10742">
    <property type="entry name" value="FLAVIN MONOAMINE OXIDASE"/>
    <property type="match status" value="1"/>
</dbReference>
<protein>
    <recommendedName>
        <fullName evidence="4">Amine oxidase</fullName>
        <ecNumber evidence="4">1.4.3.-</ecNumber>
    </recommendedName>
</protein>
<evidence type="ECO:0000313" key="8">
    <source>
        <dbReference type="Proteomes" id="UP000803884"/>
    </source>
</evidence>
<dbReference type="RefSeq" id="XP_069227669.1">
    <property type="nucleotide sequence ID" value="XM_069375636.1"/>
</dbReference>
<dbReference type="GeneID" id="96008474"/>
<evidence type="ECO:0000256" key="4">
    <source>
        <dbReference type="RuleBase" id="RU362067"/>
    </source>
</evidence>
<sequence>MARLSSLLYALAAAKTAWSAALPSDQQPVATADVIIIGAGISGIAVARELALEHNITDFLILEARSEPGGRAHTESLTNPKTGHVTKVEKGCNWIQGPRRQNITKLAKKYNLQTAPQDYDNRTWFEGRRGVDEADTVDVAAGKFVDIDASGLATLYDDISSRILDFIQNRLDDMEVDLTARTGLSMLGWRPKTALQRLYEWVNVDFTTAQPPQVCSLYNAFEQEDYVGADEPEQLVIDQRGYKHIFVEELNAALAAAAGSPASQRLHLDTTVTEINWSPSSPSRLVHTNRGLFAARKHVVSTLSIGVLQDDRVKWTPPLPEWKQEAIFSFGMAVYQKIFLLFDRAFWGPEQFTYYADPEVRGRWPVWQNLNAEGFFNGSRDGYILFNTHVDAEARRVARMPDEDVRAEAMLKLREIYGPDVPEPLDILVPRWDLDPLYMGSYSNWPLGQLDQHHWNLRQPVGKRKEVVFTGESNSREMFGYVQGAWEDGKETAGRVAGCLTGRECPSSLVYETIKTCVEAGSVVKRFEGSWY</sequence>
<dbReference type="InterPro" id="IPR001613">
    <property type="entry name" value="Flavin_amine_oxidase"/>
</dbReference>